<proteinExistence type="predicted"/>
<feature type="region of interest" description="Disordered" evidence="2">
    <location>
        <begin position="1"/>
        <end position="67"/>
    </location>
</feature>
<dbReference type="AlphaFoldDB" id="A0ABD5QJ62"/>
<feature type="compositionally biased region" description="Acidic residues" evidence="2">
    <location>
        <begin position="37"/>
        <end position="57"/>
    </location>
</feature>
<dbReference type="EMBL" id="JBHSJG010000050">
    <property type="protein sequence ID" value="MFC4989640.1"/>
    <property type="molecule type" value="Genomic_DNA"/>
</dbReference>
<evidence type="ECO:0000313" key="4">
    <source>
        <dbReference type="Proteomes" id="UP001595925"/>
    </source>
</evidence>
<evidence type="ECO:0000256" key="2">
    <source>
        <dbReference type="SAM" id="MobiDB-lite"/>
    </source>
</evidence>
<organism evidence="3 4">
    <name type="scientific">Saliphagus infecundisoli</name>
    <dbReference type="NCBI Taxonomy" id="1849069"/>
    <lineage>
        <taxon>Archaea</taxon>
        <taxon>Methanobacteriati</taxon>
        <taxon>Methanobacteriota</taxon>
        <taxon>Stenosarchaea group</taxon>
        <taxon>Halobacteria</taxon>
        <taxon>Halobacteriales</taxon>
        <taxon>Natrialbaceae</taxon>
        <taxon>Saliphagus</taxon>
    </lineage>
</organism>
<feature type="compositionally biased region" description="Acidic residues" evidence="2">
    <location>
        <begin position="1"/>
        <end position="16"/>
    </location>
</feature>
<protein>
    <submittedName>
        <fullName evidence="3">RPC7 family DNA-directed RNA polymerase III subunit</fullName>
    </submittedName>
</protein>
<evidence type="ECO:0000256" key="1">
    <source>
        <dbReference type="SAM" id="Coils"/>
    </source>
</evidence>
<dbReference type="SUPFAM" id="SSF69989">
    <property type="entry name" value="C-terminal domain of PLC-beta"/>
    <property type="match status" value="1"/>
</dbReference>
<keyword evidence="3" id="KW-0240">DNA-directed RNA polymerase</keyword>
<evidence type="ECO:0000313" key="3">
    <source>
        <dbReference type="EMBL" id="MFC4989640.1"/>
    </source>
</evidence>
<comment type="caution">
    <text evidence="3">The sequence shown here is derived from an EMBL/GenBank/DDBJ whole genome shotgun (WGS) entry which is preliminary data.</text>
</comment>
<keyword evidence="1" id="KW-0175">Coiled coil</keyword>
<gene>
    <name evidence="3" type="ORF">ACFPFO_18120</name>
</gene>
<sequence length="211" mass="24531">MTDDGDDGEADNDGEEGVDRILEKLEEEAENRRDEDEGKDENEDGVDLPEPLEDEGTDGGVSSQAGGGGFSLFPNQFRIADNLIDTGVMRMVELVNQQMQEVLDVIEEHREEMREVIETMIDLEEPKMYDLAESECMRRRKRWRLSSCGICSMRWSVSVIRIWRWCGLGWLWGMMRILGVFRRPMMRMRGRWTSSHGFMRRFSYLSVCRMG</sequence>
<dbReference type="RefSeq" id="WP_224829609.1">
    <property type="nucleotide sequence ID" value="NZ_JAIVEF010000023.1"/>
</dbReference>
<reference evidence="3 4" key="1">
    <citation type="journal article" date="2019" name="Int. J. Syst. Evol. Microbiol.">
        <title>The Global Catalogue of Microorganisms (GCM) 10K type strain sequencing project: providing services to taxonomists for standard genome sequencing and annotation.</title>
        <authorList>
            <consortium name="The Broad Institute Genomics Platform"/>
            <consortium name="The Broad Institute Genome Sequencing Center for Infectious Disease"/>
            <person name="Wu L."/>
            <person name="Ma J."/>
        </authorList>
    </citation>
    <scope>NUCLEOTIDE SEQUENCE [LARGE SCALE GENOMIC DNA]</scope>
    <source>
        <strain evidence="3 4">CGMCC 1.15824</strain>
    </source>
</reference>
<name>A0ABD5QJ62_9EURY</name>
<feature type="compositionally biased region" description="Basic and acidic residues" evidence="2">
    <location>
        <begin position="17"/>
        <end position="36"/>
    </location>
</feature>
<dbReference type="Proteomes" id="UP001595925">
    <property type="component" value="Unassembled WGS sequence"/>
</dbReference>
<dbReference type="GO" id="GO:0000428">
    <property type="term" value="C:DNA-directed RNA polymerase complex"/>
    <property type="evidence" value="ECO:0007669"/>
    <property type="project" value="UniProtKB-KW"/>
</dbReference>
<keyword evidence="4" id="KW-1185">Reference proteome</keyword>
<accession>A0ABD5QJ62</accession>
<keyword evidence="3" id="KW-0804">Transcription</keyword>
<feature type="coiled-coil region" evidence="1">
    <location>
        <begin position="92"/>
        <end position="119"/>
    </location>
</feature>